<protein>
    <recommendedName>
        <fullName evidence="12">Cysteine--tRNA ligase</fullName>
        <ecNumber evidence="12">6.1.1.16</ecNumber>
    </recommendedName>
    <alternativeName>
        <fullName evidence="12">Cysteinyl-tRNA synthetase</fullName>
        <shortName evidence="12">CysRS</shortName>
    </alternativeName>
</protein>
<keyword evidence="11 12" id="KW-0030">Aminoacyl-tRNA synthetase</keyword>
<dbReference type="InterPro" id="IPR014729">
    <property type="entry name" value="Rossmann-like_a/b/a_fold"/>
</dbReference>
<keyword evidence="6 12" id="KW-0479">Metal-binding</keyword>
<feature type="domain" description="tRNA synthetases class I catalytic" evidence="13">
    <location>
        <begin position="19"/>
        <end position="333"/>
    </location>
</feature>
<feature type="binding site" evidence="12">
    <location>
        <position position="288"/>
    </location>
    <ligand>
        <name>ATP</name>
        <dbReference type="ChEBI" id="CHEBI:30616"/>
    </ligand>
</feature>
<dbReference type="GO" id="GO:0006423">
    <property type="term" value="P:cysteinyl-tRNA aminoacylation"/>
    <property type="evidence" value="ECO:0007669"/>
    <property type="project" value="UniProtKB-UniRule"/>
</dbReference>
<evidence type="ECO:0000256" key="2">
    <source>
        <dbReference type="ARBA" id="ARBA00005594"/>
    </source>
</evidence>
<dbReference type="InterPro" id="IPR032678">
    <property type="entry name" value="tRNA-synt_1_cat_dom"/>
</dbReference>
<dbReference type="InterPro" id="IPR015273">
    <property type="entry name" value="Cys-tRNA-synt_Ia_DALR"/>
</dbReference>
<dbReference type="Pfam" id="PF01406">
    <property type="entry name" value="tRNA-synt_1e"/>
    <property type="match status" value="1"/>
</dbReference>
<evidence type="ECO:0000256" key="5">
    <source>
        <dbReference type="ARBA" id="ARBA00022598"/>
    </source>
</evidence>
<dbReference type="SUPFAM" id="SSF52374">
    <property type="entry name" value="Nucleotidylyl transferase"/>
    <property type="match status" value="1"/>
</dbReference>
<feature type="short sequence motif" description="'HIGH' region" evidence="12">
    <location>
        <begin position="34"/>
        <end position="44"/>
    </location>
</feature>
<keyword evidence="7 12" id="KW-0547">Nucleotide-binding</keyword>
<evidence type="ECO:0000256" key="4">
    <source>
        <dbReference type="ARBA" id="ARBA00022490"/>
    </source>
</evidence>
<keyword evidence="4 12" id="KW-0963">Cytoplasm</keyword>
<dbReference type="EC" id="6.1.1.16" evidence="12"/>
<dbReference type="EMBL" id="MHQI01000006">
    <property type="protein sequence ID" value="OHA00811.1"/>
    <property type="molecule type" value="Genomic_DNA"/>
</dbReference>
<evidence type="ECO:0000256" key="6">
    <source>
        <dbReference type="ARBA" id="ARBA00022723"/>
    </source>
</evidence>
<dbReference type="InterPro" id="IPR015803">
    <property type="entry name" value="Cys-tRNA-ligase"/>
</dbReference>
<dbReference type="GO" id="GO:0004817">
    <property type="term" value="F:cysteine-tRNA ligase activity"/>
    <property type="evidence" value="ECO:0007669"/>
    <property type="project" value="UniProtKB-UniRule"/>
</dbReference>
<dbReference type="Proteomes" id="UP000179023">
    <property type="component" value="Unassembled WGS sequence"/>
</dbReference>
<dbReference type="Gene3D" id="3.40.50.620">
    <property type="entry name" value="HUPs"/>
    <property type="match status" value="1"/>
</dbReference>
<keyword evidence="10 12" id="KW-0648">Protein biosynthesis</keyword>
<comment type="similarity">
    <text evidence="2 12">Belongs to the class-I aminoacyl-tRNA synthetase family.</text>
</comment>
<organism evidence="15 16">
    <name type="scientific">Candidatus Sungbacteria bacterium RIFCSPHIGHO2_02_FULL_47_11</name>
    <dbReference type="NCBI Taxonomy" id="1802270"/>
    <lineage>
        <taxon>Bacteria</taxon>
        <taxon>Candidatus Sungiibacteriota</taxon>
    </lineage>
</organism>
<feature type="binding site" evidence="12">
    <location>
        <position position="32"/>
    </location>
    <ligand>
        <name>Zn(2+)</name>
        <dbReference type="ChEBI" id="CHEBI:29105"/>
    </ligand>
</feature>
<keyword evidence="5 12" id="KW-0436">Ligase</keyword>
<dbReference type="HAMAP" id="MF_00041">
    <property type="entry name" value="Cys_tRNA_synth"/>
    <property type="match status" value="1"/>
</dbReference>
<evidence type="ECO:0000256" key="10">
    <source>
        <dbReference type="ARBA" id="ARBA00022917"/>
    </source>
</evidence>
<comment type="caution">
    <text evidence="15">The sequence shown here is derived from an EMBL/GenBank/DDBJ whole genome shotgun (WGS) entry which is preliminary data.</text>
</comment>
<dbReference type="PRINTS" id="PR00983">
    <property type="entry name" value="TRNASYNTHCYS"/>
</dbReference>
<dbReference type="InterPro" id="IPR009080">
    <property type="entry name" value="tRNAsynth_Ia_anticodon-bd"/>
</dbReference>
<dbReference type="NCBIfam" id="TIGR00435">
    <property type="entry name" value="cysS"/>
    <property type="match status" value="1"/>
</dbReference>
<dbReference type="Gene3D" id="1.20.120.1910">
    <property type="entry name" value="Cysteine-tRNA ligase, C-terminal anti-codon recognition domain"/>
    <property type="match status" value="1"/>
</dbReference>
<evidence type="ECO:0000256" key="1">
    <source>
        <dbReference type="ARBA" id="ARBA00004496"/>
    </source>
</evidence>
<proteinExistence type="inferred from homology"/>
<comment type="subunit">
    <text evidence="3 12">Monomer.</text>
</comment>
<evidence type="ECO:0000259" key="14">
    <source>
        <dbReference type="Pfam" id="PF09190"/>
    </source>
</evidence>
<dbReference type="GO" id="GO:0005829">
    <property type="term" value="C:cytosol"/>
    <property type="evidence" value="ECO:0007669"/>
    <property type="project" value="TreeGrafter"/>
</dbReference>
<evidence type="ECO:0000313" key="15">
    <source>
        <dbReference type="EMBL" id="OHA00811.1"/>
    </source>
</evidence>
<dbReference type="InterPro" id="IPR024909">
    <property type="entry name" value="Cys-tRNA/MSH_ligase"/>
</dbReference>
<evidence type="ECO:0000256" key="7">
    <source>
        <dbReference type="ARBA" id="ARBA00022741"/>
    </source>
</evidence>
<dbReference type="GO" id="GO:0005524">
    <property type="term" value="F:ATP binding"/>
    <property type="evidence" value="ECO:0007669"/>
    <property type="project" value="UniProtKB-UniRule"/>
</dbReference>
<accession>A0A1G2KQR2</accession>
<evidence type="ECO:0000256" key="12">
    <source>
        <dbReference type="HAMAP-Rule" id="MF_00041"/>
    </source>
</evidence>
<evidence type="ECO:0000256" key="11">
    <source>
        <dbReference type="ARBA" id="ARBA00023146"/>
    </source>
</evidence>
<reference evidence="15 16" key="1">
    <citation type="journal article" date="2016" name="Nat. Commun.">
        <title>Thousands of microbial genomes shed light on interconnected biogeochemical processes in an aquifer system.</title>
        <authorList>
            <person name="Anantharaman K."/>
            <person name="Brown C.T."/>
            <person name="Hug L.A."/>
            <person name="Sharon I."/>
            <person name="Castelle C.J."/>
            <person name="Probst A.J."/>
            <person name="Thomas B.C."/>
            <person name="Singh A."/>
            <person name="Wilkins M.J."/>
            <person name="Karaoz U."/>
            <person name="Brodie E.L."/>
            <person name="Williams K.H."/>
            <person name="Hubbard S.S."/>
            <person name="Banfield J.F."/>
        </authorList>
    </citation>
    <scope>NUCLEOTIDE SEQUENCE [LARGE SCALE GENOMIC DNA]</scope>
</reference>
<dbReference type="CDD" id="cd00672">
    <property type="entry name" value="CysRS_core"/>
    <property type="match status" value="1"/>
</dbReference>
<evidence type="ECO:0000256" key="8">
    <source>
        <dbReference type="ARBA" id="ARBA00022833"/>
    </source>
</evidence>
<dbReference type="SUPFAM" id="SSF47323">
    <property type="entry name" value="Anticodon-binding domain of a subclass of class I aminoacyl-tRNA synthetases"/>
    <property type="match status" value="1"/>
</dbReference>
<feature type="short sequence motif" description="'KMSKS' region" evidence="12">
    <location>
        <begin position="285"/>
        <end position="289"/>
    </location>
</feature>
<keyword evidence="8 12" id="KW-0862">Zinc</keyword>
<evidence type="ECO:0000256" key="9">
    <source>
        <dbReference type="ARBA" id="ARBA00022840"/>
    </source>
</evidence>
<evidence type="ECO:0000256" key="3">
    <source>
        <dbReference type="ARBA" id="ARBA00011245"/>
    </source>
</evidence>
<dbReference type="PANTHER" id="PTHR10890:SF3">
    <property type="entry name" value="CYSTEINE--TRNA LIGASE, CYTOPLASMIC"/>
    <property type="match status" value="1"/>
</dbReference>
<dbReference type="AlphaFoldDB" id="A0A1G2KQR2"/>
<dbReference type="PANTHER" id="PTHR10890">
    <property type="entry name" value="CYSTEINYL-TRNA SYNTHETASE"/>
    <property type="match status" value="1"/>
</dbReference>
<dbReference type="Pfam" id="PF09190">
    <property type="entry name" value="DALR_2"/>
    <property type="match status" value="1"/>
</dbReference>
<name>A0A1G2KQR2_9BACT</name>
<evidence type="ECO:0000313" key="16">
    <source>
        <dbReference type="Proteomes" id="UP000179023"/>
    </source>
</evidence>
<sequence>MRYFVVKLYNTLTRKKETFKPIHKNQVGLYTCGPTVYNYAHIGNLRTYIFEDVLRRVLKYAGYKVKHVMNITDVGHLTSDTDEGEDKIEREAKKENHSVWEIAQFYTTAFLRDIKRLNIKKAAVLAPATKHIPEQIKLIEALFKKRYAYETPQAVYFDVLKFKNYTRLSKQKLDAMLKGARNEVVTDPKKKNPHDFALWFKRVGRFKNHIMHWPSLWGDGFPGWHIECSAISTAYLGQPFDIHTGGVDHIAVHHTNEIAQSEGAVDKPLARYWMHGEFLLIDAARMGKSAGNFFTLDTLVQKGFDPLAFRYLVLTAHYRSKLNFTEESLGAARNSLERLYNFITRLKYAKTVQNRALNSSWRKQFEKALFDDLDTPKALAAVWKLISDCNKYPSKYNPKNVLVLLYDFDAVLGLGLKKVKKEKIPARIQKLAKKREGYRQKKQWKEADLIRKEISGAGWMVDDTPKGSALKKAS</sequence>
<evidence type="ECO:0000259" key="13">
    <source>
        <dbReference type="Pfam" id="PF01406"/>
    </source>
</evidence>
<feature type="binding site" evidence="12">
    <location>
        <position position="228"/>
    </location>
    <ligand>
        <name>Zn(2+)</name>
        <dbReference type="ChEBI" id="CHEBI:29105"/>
    </ligand>
</feature>
<dbReference type="STRING" id="1802270.A3C07_02085"/>
<gene>
    <name evidence="12" type="primary">cysS</name>
    <name evidence="15" type="ORF">A3C07_02085</name>
</gene>
<comment type="subcellular location">
    <subcellularLocation>
        <location evidence="1 12">Cytoplasm</location>
    </subcellularLocation>
</comment>
<dbReference type="GO" id="GO:0008270">
    <property type="term" value="F:zinc ion binding"/>
    <property type="evidence" value="ECO:0007669"/>
    <property type="project" value="UniProtKB-UniRule"/>
</dbReference>
<comment type="catalytic activity">
    <reaction evidence="12">
        <text>tRNA(Cys) + L-cysteine + ATP = L-cysteinyl-tRNA(Cys) + AMP + diphosphate</text>
        <dbReference type="Rhea" id="RHEA:17773"/>
        <dbReference type="Rhea" id="RHEA-COMP:9661"/>
        <dbReference type="Rhea" id="RHEA-COMP:9679"/>
        <dbReference type="ChEBI" id="CHEBI:30616"/>
        <dbReference type="ChEBI" id="CHEBI:33019"/>
        <dbReference type="ChEBI" id="CHEBI:35235"/>
        <dbReference type="ChEBI" id="CHEBI:78442"/>
        <dbReference type="ChEBI" id="CHEBI:78517"/>
        <dbReference type="ChEBI" id="CHEBI:456215"/>
        <dbReference type="EC" id="6.1.1.16"/>
    </reaction>
</comment>
<feature type="binding site" evidence="12">
    <location>
        <position position="253"/>
    </location>
    <ligand>
        <name>Zn(2+)</name>
        <dbReference type="ChEBI" id="CHEBI:29105"/>
    </ligand>
</feature>
<feature type="binding site" evidence="12">
    <location>
        <position position="257"/>
    </location>
    <ligand>
        <name>Zn(2+)</name>
        <dbReference type="ChEBI" id="CHEBI:29105"/>
    </ligand>
</feature>
<feature type="domain" description="Cysteinyl-tRNA synthetase class Ia DALR" evidence="14">
    <location>
        <begin position="364"/>
        <end position="414"/>
    </location>
</feature>
<comment type="cofactor">
    <cofactor evidence="12">
        <name>Zn(2+)</name>
        <dbReference type="ChEBI" id="CHEBI:29105"/>
    </cofactor>
    <text evidence="12">Binds 1 zinc ion per subunit.</text>
</comment>
<keyword evidence="9 12" id="KW-0067">ATP-binding</keyword>